<proteinExistence type="predicted"/>
<dbReference type="OrthoDB" id="630458at2"/>
<dbReference type="Proteomes" id="UP000253919">
    <property type="component" value="Unassembled WGS sequence"/>
</dbReference>
<protein>
    <recommendedName>
        <fullName evidence="3">Glycoside hydrolase family 5 domain-containing protein</fullName>
    </recommendedName>
</protein>
<dbReference type="RefSeq" id="WP_115373574.1">
    <property type="nucleotide sequence ID" value="NZ_QASA01000001.1"/>
</dbReference>
<dbReference type="AlphaFoldDB" id="A0A369QME4"/>
<dbReference type="SUPFAM" id="SSF51445">
    <property type="entry name" value="(Trans)glycosidases"/>
    <property type="match status" value="1"/>
</dbReference>
<sequence length="485" mass="54575">MKQVLSLLLILAGIFLLVFLKNPAHGQTPVALHPDNPHYFIYHNKPLLLITSAEHYGAIINQDFDYIAYLDALQQQGMNATRVFTGSNVERQQDIKWMGFKNTLAPQPGKVITPWARSNQSGYAGGGNKFDLDTWNRQYFTRLKDFITQAAARGIMVELTLFGNNYKDEQWQYAPLFPANNIQGEGPSGPGSFLIFQTLQHKPLVRRQELLVKKIMEELNAHNNLYYEICNEPYNEVKDSAAVDAWHNHLVDYMVQVEKQLPKKHLIASNQAVVDNPGISVANYHYVKIPNMPGFSWLYRLNKVIGLDETLGSMVDSGINDVRVEAWDCILKGNGVYNNLSWEYTPGQPAGSSNAATIRKQLAHLQNFMATFYYVKMKPTESIIKSMPDSAFVKALEEPGQQYAIYMHHSAAKGKDAIWGYKAQVQTFTDNLVLDIPAGNYQATWINPATGQKLAENNVPHAGGSLPLKTPAYTTDIALRLIRKQ</sequence>
<evidence type="ECO:0000313" key="2">
    <source>
        <dbReference type="Proteomes" id="UP000253919"/>
    </source>
</evidence>
<reference evidence="1 2" key="1">
    <citation type="submission" date="2018-04" db="EMBL/GenBank/DDBJ databases">
        <title>Adhaeribacter sp. HMF7616 genome sequencing and assembly.</title>
        <authorList>
            <person name="Kang H."/>
            <person name="Kang J."/>
            <person name="Cha I."/>
            <person name="Kim H."/>
            <person name="Joh K."/>
        </authorList>
    </citation>
    <scope>NUCLEOTIDE SEQUENCE [LARGE SCALE GENOMIC DNA]</scope>
    <source>
        <strain evidence="1 2">HMF7616</strain>
    </source>
</reference>
<evidence type="ECO:0008006" key="3">
    <source>
        <dbReference type="Google" id="ProtNLM"/>
    </source>
</evidence>
<organism evidence="1 2">
    <name type="scientific">Adhaeribacter pallidiroseus</name>
    <dbReference type="NCBI Taxonomy" id="2072847"/>
    <lineage>
        <taxon>Bacteria</taxon>
        <taxon>Pseudomonadati</taxon>
        <taxon>Bacteroidota</taxon>
        <taxon>Cytophagia</taxon>
        <taxon>Cytophagales</taxon>
        <taxon>Hymenobacteraceae</taxon>
        <taxon>Adhaeribacter</taxon>
    </lineage>
</organism>
<name>A0A369QME4_9BACT</name>
<gene>
    <name evidence="1" type="ORF">AHMF7616_03031</name>
</gene>
<dbReference type="EMBL" id="QASA01000001">
    <property type="protein sequence ID" value="RDC64417.1"/>
    <property type="molecule type" value="Genomic_DNA"/>
</dbReference>
<dbReference type="Gene3D" id="3.20.20.80">
    <property type="entry name" value="Glycosidases"/>
    <property type="match status" value="1"/>
</dbReference>
<dbReference type="InterPro" id="IPR017853">
    <property type="entry name" value="GH"/>
</dbReference>
<evidence type="ECO:0000313" key="1">
    <source>
        <dbReference type="EMBL" id="RDC64417.1"/>
    </source>
</evidence>
<comment type="caution">
    <text evidence="1">The sequence shown here is derived from an EMBL/GenBank/DDBJ whole genome shotgun (WGS) entry which is preliminary data.</text>
</comment>
<keyword evidence="2" id="KW-1185">Reference proteome</keyword>
<accession>A0A369QME4</accession>